<dbReference type="GO" id="GO:0016747">
    <property type="term" value="F:acyltransferase activity, transferring groups other than amino-acyl groups"/>
    <property type="evidence" value="ECO:0007669"/>
    <property type="project" value="InterPro"/>
</dbReference>
<name>A0A3E3HUP1_9FIRM</name>
<dbReference type="AlphaFoldDB" id="A0A3E3HUP1"/>
<dbReference type="Pfam" id="PF00583">
    <property type="entry name" value="Acetyltransf_1"/>
    <property type="match status" value="1"/>
</dbReference>
<dbReference type="Gene3D" id="3.40.630.30">
    <property type="match status" value="1"/>
</dbReference>
<sequence>MYVEKPSHWSSSPACLSFCTGKNKKRRGNMADYLVNLYDMDPSWSPEKLEEAGITIRRVLSPDKGKVMEFVRKYYEGGWESECEHAFSHDPITCYIAVQKGEIIGFSCFDATAKGYFGPIGIRPDEKGHGTGQALLRAALLGMREAGYGYAVIGWAEHAEGFYRKSLKKVFEIPDSQAENTIYRTLTIF</sequence>
<keyword evidence="3" id="KW-1185">Reference proteome</keyword>
<proteinExistence type="predicted"/>
<comment type="caution">
    <text evidence="2">The sequence shown here is derived from an EMBL/GenBank/DDBJ whole genome shotgun (WGS) entry which is preliminary data.</text>
</comment>
<dbReference type="EMBL" id="QVLV01000044">
    <property type="protein sequence ID" value="RGE55544.1"/>
    <property type="molecule type" value="Genomic_DNA"/>
</dbReference>
<protein>
    <submittedName>
        <fullName evidence="2">GNAT family N-acetyltransferase</fullName>
    </submittedName>
</protein>
<dbReference type="PROSITE" id="PS51186">
    <property type="entry name" value="GNAT"/>
    <property type="match status" value="1"/>
</dbReference>
<dbReference type="Proteomes" id="UP000260812">
    <property type="component" value="Unassembled WGS sequence"/>
</dbReference>
<evidence type="ECO:0000259" key="1">
    <source>
        <dbReference type="PROSITE" id="PS51186"/>
    </source>
</evidence>
<dbReference type="SUPFAM" id="SSF55729">
    <property type="entry name" value="Acyl-CoA N-acyltransferases (Nat)"/>
    <property type="match status" value="1"/>
</dbReference>
<evidence type="ECO:0000313" key="3">
    <source>
        <dbReference type="Proteomes" id="UP000260812"/>
    </source>
</evidence>
<accession>A0A3E3HUP1</accession>
<reference evidence="2" key="1">
    <citation type="submission" date="2018-08" db="EMBL/GenBank/DDBJ databases">
        <title>A genome reference for cultivated species of the human gut microbiota.</title>
        <authorList>
            <person name="Zou Y."/>
            <person name="Xue W."/>
            <person name="Luo G."/>
        </authorList>
    </citation>
    <scope>NUCLEOTIDE SEQUENCE [LARGE SCALE GENOMIC DNA]</scope>
    <source>
        <strain evidence="2">TF05-5AC</strain>
    </source>
</reference>
<feature type="domain" description="N-acetyltransferase" evidence="1">
    <location>
        <begin position="54"/>
        <end position="189"/>
    </location>
</feature>
<dbReference type="InterPro" id="IPR016181">
    <property type="entry name" value="Acyl_CoA_acyltransferase"/>
</dbReference>
<organism evidence="2 3">
    <name type="scientific">Eisenbergiella massiliensis</name>
    <dbReference type="NCBI Taxonomy" id="1720294"/>
    <lineage>
        <taxon>Bacteria</taxon>
        <taxon>Bacillati</taxon>
        <taxon>Bacillota</taxon>
        <taxon>Clostridia</taxon>
        <taxon>Lachnospirales</taxon>
        <taxon>Lachnospiraceae</taxon>
        <taxon>Eisenbergiella</taxon>
    </lineage>
</organism>
<keyword evidence="2" id="KW-0808">Transferase</keyword>
<dbReference type="CDD" id="cd04301">
    <property type="entry name" value="NAT_SF"/>
    <property type="match status" value="1"/>
</dbReference>
<gene>
    <name evidence="2" type="ORF">DXC51_28895</name>
</gene>
<evidence type="ECO:0000313" key="2">
    <source>
        <dbReference type="EMBL" id="RGE55544.1"/>
    </source>
</evidence>
<dbReference type="InterPro" id="IPR000182">
    <property type="entry name" value="GNAT_dom"/>
</dbReference>